<comment type="caution">
    <text evidence="2">The sequence shown here is derived from an EMBL/GenBank/DDBJ whole genome shotgun (WGS) entry which is preliminary data.</text>
</comment>
<protein>
    <recommendedName>
        <fullName evidence="4">DUF2178 domain-containing protein</fullName>
    </recommendedName>
</protein>
<keyword evidence="1" id="KW-0812">Transmembrane</keyword>
<sequence>MTPAMSNIPDIAEADVSYEEKGTWAYVVAGVAVFGGYVAWLLGAADGGPLVEVSYQRPLVTAIVVSVVATVVGRVLIEVVRPSESTRPDVRDKEVSRFGDYVGGTVLSILGAGVLALAIADADTFWIAQALYAAYVASMVASSVTKIVAYRRGL</sequence>
<reference evidence="2 3" key="1">
    <citation type="submission" date="2019-07" db="EMBL/GenBank/DDBJ databases">
        <title>Whole genome shotgun sequence of Actinotalea fermentans NBRC 105374.</title>
        <authorList>
            <person name="Hosoyama A."/>
            <person name="Uohara A."/>
            <person name="Ohji S."/>
            <person name="Ichikawa N."/>
        </authorList>
    </citation>
    <scope>NUCLEOTIDE SEQUENCE [LARGE SCALE GENOMIC DNA]</scope>
    <source>
        <strain evidence="2 3">NBRC 105374</strain>
    </source>
</reference>
<feature type="transmembrane region" description="Helical" evidence="1">
    <location>
        <begin position="126"/>
        <end position="149"/>
    </location>
</feature>
<dbReference type="EMBL" id="BJYK01000001">
    <property type="protein sequence ID" value="GEN79391.1"/>
    <property type="molecule type" value="Genomic_DNA"/>
</dbReference>
<evidence type="ECO:0008006" key="4">
    <source>
        <dbReference type="Google" id="ProtNLM"/>
    </source>
</evidence>
<gene>
    <name evidence="2" type="ORF">AFE02nite_11250</name>
</gene>
<feature type="transmembrane region" description="Helical" evidence="1">
    <location>
        <begin position="55"/>
        <end position="77"/>
    </location>
</feature>
<proteinExistence type="predicted"/>
<organism evidence="2 3">
    <name type="scientific">Actinotalea fermentans</name>
    <dbReference type="NCBI Taxonomy" id="43671"/>
    <lineage>
        <taxon>Bacteria</taxon>
        <taxon>Bacillati</taxon>
        <taxon>Actinomycetota</taxon>
        <taxon>Actinomycetes</taxon>
        <taxon>Micrococcales</taxon>
        <taxon>Cellulomonadaceae</taxon>
        <taxon>Actinotalea</taxon>
    </lineage>
</organism>
<keyword evidence="1" id="KW-1133">Transmembrane helix</keyword>
<accession>A0A511YW05</accession>
<evidence type="ECO:0000313" key="3">
    <source>
        <dbReference type="Proteomes" id="UP000321484"/>
    </source>
</evidence>
<dbReference type="Proteomes" id="UP000321484">
    <property type="component" value="Unassembled WGS sequence"/>
</dbReference>
<feature type="transmembrane region" description="Helical" evidence="1">
    <location>
        <begin position="98"/>
        <end position="120"/>
    </location>
</feature>
<keyword evidence="1" id="KW-0472">Membrane</keyword>
<evidence type="ECO:0000313" key="2">
    <source>
        <dbReference type="EMBL" id="GEN79391.1"/>
    </source>
</evidence>
<name>A0A511YW05_9CELL</name>
<keyword evidence="3" id="KW-1185">Reference proteome</keyword>
<feature type="transmembrane region" description="Helical" evidence="1">
    <location>
        <begin position="24"/>
        <end position="43"/>
    </location>
</feature>
<evidence type="ECO:0000256" key="1">
    <source>
        <dbReference type="SAM" id="Phobius"/>
    </source>
</evidence>
<dbReference type="AlphaFoldDB" id="A0A511YW05"/>